<evidence type="ECO:0000256" key="1">
    <source>
        <dbReference type="SAM" id="MobiDB-lite"/>
    </source>
</evidence>
<sequence>RMNRVKIEPENLIYLSSDDEGPIVKGRRNGRMQSKGEASQGMNGRMQGSSPPVQGRNGRMQSNSTPVQGRNDSVRGKSAAAEANAHNCEWVTPVSRAIQNLKKKQTLLGLCRNVYKDCLGLGCDLIPTAVSITALF</sequence>
<name>A0A2K3KQH2_TRIPR</name>
<feature type="non-terminal residue" evidence="2">
    <location>
        <position position="1"/>
    </location>
</feature>
<proteinExistence type="predicted"/>
<reference evidence="2 3" key="2">
    <citation type="journal article" date="2017" name="Front. Plant Sci.">
        <title>Gene Classification and Mining of Molecular Markers Useful in Red Clover (Trifolium pratense) Breeding.</title>
        <authorList>
            <person name="Istvanek J."/>
            <person name="Dluhosova J."/>
            <person name="Dluhos P."/>
            <person name="Patkova L."/>
            <person name="Nedelnik J."/>
            <person name="Repkova J."/>
        </authorList>
    </citation>
    <scope>NUCLEOTIDE SEQUENCE [LARGE SCALE GENOMIC DNA]</scope>
    <source>
        <strain evidence="3">cv. Tatra</strain>
        <tissue evidence="2">Young leaves</tissue>
    </source>
</reference>
<feature type="region of interest" description="Disordered" evidence="1">
    <location>
        <begin position="17"/>
        <end position="83"/>
    </location>
</feature>
<dbReference type="Proteomes" id="UP000236291">
    <property type="component" value="Unassembled WGS sequence"/>
</dbReference>
<dbReference type="AlphaFoldDB" id="A0A2K3KQH2"/>
<evidence type="ECO:0000313" key="3">
    <source>
        <dbReference type="Proteomes" id="UP000236291"/>
    </source>
</evidence>
<organism evidence="2 3">
    <name type="scientific">Trifolium pratense</name>
    <name type="common">Red clover</name>
    <dbReference type="NCBI Taxonomy" id="57577"/>
    <lineage>
        <taxon>Eukaryota</taxon>
        <taxon>Viridiplantae</taxon>
        <taxon>Streptophyta</taxon>
        <taxon>Embryophyta</taxon>
        <taxon>Tracheophyta</taxon>
        <taxon>Spermatophyta</taxon>
        <taxon>Magnoliopsida</taxon>
        <taxon>eudicotyledons</taxon>
        <taxon>Gunneridae</taxon>
        <taxon>Pentapetalae</taxon>
        <taxon>rosids</taxon>
        <taxon>fabids</taxon>
        <taxon>Fabales</taxon>
        <taxon>Fabaceae</taxon>
        <taxon>Papilionoideae</taxon>
        <taxon>50 kb inversion clade</taxon>
        <taxon>NPAAA clade</taxon>
        <taxon>Hologalegina</taxon>
        <taxon>IRL clade</taxon>
        <taxon>Trifolieae</taxon>
        <taxon>Trifolium</taxon>
    </lineage>
</organism>
<accession>A0A2K3KQH2</accession>
<evidence type="ECO:0000313" key="2">
    <source>
        <dbReference type="EMBL" id="PNX68538.1"/>
    </source>
</evidence>
<feature type="compositionally biased region" description="Polar residues" evidence="1">
    <location>
        <begin position="36"/>
        <end position="52"/>
    </location>
</feature>
<gene>
    <name evidence="2" type="ORF">L195_g056222</name>
</gene>
<protein>
    <submittedName>
        <fullName evidence="2">Uncharacterized protein</fullName>
    </submittedName>
</protein>
<feature type="compositionally biased region" description="Polar residues" evidence="1">
    <location>
        <begin position="59"/>
        <end position="71"/>
    </location>
</feature>
<reference evidence="2 3" key="1">
    <citation type="journal article" date="2014" name="Am. J. Bot.">
        <title>Genome assembly and annotation for red clover (Trifolium pratense; Fabaceae).</title>
        <authorList>
            <person name="Istvanek J."/>
            <person name="Jaros M."/>
            <person name="Krenek A."/>
            <person name="Repkova J."/>
        </authorList>
    </citation>
    <scope>NUCLEOTIDE SEQUENCE [LARGE SCALE GENOMIC DNA]</scope>
    <source>
        <strain evidence="3">cv. Tatra</strain>
        <tissue evidence="2">Young leaves</tissue>
    </source>
</reference>
<comment type="caution">
    <text evidence="2">The sequence shown here is derived from an EMBL/GenBank/DDBJ whole genome shotgun (WGS) entry which is preliminary data.</text>
</comment>
<dbReference type="EMBL" id="ASHM01105632">
    <property type="protein sequence ID" value="PNX68538.1"/>
    <property type="molecule type" value="Genomic_DNA"/>
</dbReference>